<dbReference type="PANTHER" id="PTHR34595">
    <property type="entry name" value="BLR5612 PROTEIN"/>
    <property type="match status" value="1"/>
</dbReference>
<dbReference type="RefSeq" id="WP_069606840.1">
    <property type="nucleotide sequence ID" value="NZ_CP015217.1"/>
</dbReference>
<organism evidence="2 3">
    <name type="scientific">Leptospira tipperaryensis</name>
    <dbReference type="NCBI Taxonomy" id="2564040"/>
    <lineage>
        <taxon>Bacteria</taxon>
        <taxon>Pseudomonadati</taxon>
        <taxon>Spirochaetota</taxon>
        <taxon>Spirochaetia</taxon>
        <taxon>Leptospirales</taxon>
        <taxon>Leptospiraceae</taxon>
        <taxon>Leptospira</taxon>
    </lineage>
</organism>
<dbReference type="Gene3D" id="3.30.1490.270">
    <property type="match status" value="1"/>
</dbReference>
<dbReference type="Pfam" id="PF14403">
    <property type="entry name" value="CP_ATPgrasp_2"/>
    <property type="match status" value="1"/>
</dbReference>
<dbReference type="Proteomes" id="UP000094197">
    <property type="component" value="Chromosome 1"/>
</dbReference>
<proteinExistence type="predicted"/>
<dbReference type="AlphaFoldDB" id="A0A1D7UVN6"/>
<name>A0A1D7UVN6_9LEPT</name>
<dbReference type="Gene3D" id="3.40.50.11290">
    <property type="match status" value="1"/>
</dbReference>
<protein>
    <recommendedName>
        <fullName evidence="1">Circularly permuted ATP-grasp type 2 domain-containing protein</fullName>
    </recommendedName>
</protein>
<evidence type="ECO:0000313" key="3">
    <source>
        <dbReference type="Proteomes" id="UP000094197"/>
    </source>
</evidence>
<dbReference type="OrthoDB" id="9803842at2"/>
<dbReference type="InterPro" id="IPR051680">
    <property type="entry name" value="ATP-dep_Glu-Cys_Ligase-2"/>
</dbReference>
<dbReference type="PIRSF" id="PIRSF005522">
    <property type="entry name" value="UCP005522"/>
    <property type="match status" value="1"/>
</dbReference>
<sequence>MLLTNYQTESFYDEMFSPEGGIRQSYHFLKSRIETMDDRELVRRKTSAEKALLSLGITFNVYGDEEEEERIMPFDIIPRIITAHEWRKLEEGLKQRTRALNLFINDIYHDEKIIKDGIVPAEYVYSSPGYLKECKGINPPQGTWIHISGTDLVRNGDGTVHVLEDNLRCPSGVSYVLENREVMKKTFPELFASLSVRPTYDYPIRLRGMLEYMSGKSNPSIAVLTPGIYNSAYYEHSFLAQKMGVPLVEGSDLVVKDEKVYMRTTRGLKIVDVIYRRIDDSFLDPLVFNKDSLLGVPGIFEAYKKGNVAIANAPGAGVADDKVLYTFVPAMIKYYLGEEAIIPNVPTYLCSNEKDRTYVKENIENLVVKAANGAGGYGMLIGPRSSKKEQEEFRGLIDQNPRNYIAQPVLSLSRVPTLIEDKLEGRHVDLRPFILYGEDIYVMPGGLTRVALRKGSLVVNSSQGGGSKDTWVMGEG</sequence>
<dbReference type="SUPFAM" id="SSF56059">
    <property type="entry name" value="Glutathione synthetase ATP-binding domain-like"/>
    <property type="match status" value="1"/>
</dbReference>
<feature type="domain" description="Circularly permuted ATP-grasp type 2" evidence="1">
    <location>
        <begin position="78"/>
        <end position="451"/>
    </location>
</feature>
<accession>A0A1D7UVN6</accession>
<keyword evidence="3" id="KW-1185">Reference proteome</keyword>
<evidence type="ECO:0000259" key="1">
    <source>
        <dbReference type="Pfam" id="PF14403"/>
    </source>
</evidence>
<dbReference type="EMBL" id="CP015217">
    <property type="protein sequence ID" value="AOP33604.1"/>
    <property type="molecule type" value="Genomic_DNA"/>
</dbReference>
<dbReference type="InterPro" id="IPR016450">
    <property type="entry name" value="UCP005522"/>
</dbReference>
<dbReference type="PANTHER" id="PTHR34595:SF7">
    <property type="entry name" value="SLL1039 PROTEIN"/>
    <property type="match status" value="1"/>
</dbReference>
<evidence type="ECO:0000313" key="2">
    <source>
        <dbReference type="EMBL" id="AOP33604.1"/>
    </source>
</evidence>
<reference evidence="2 3" key="1">
    <citation type="submission" date="2016-04" db="EMBL/GenBank/DDBJ databases">
        <title>Complete genome seqeunce of Leptospira alstonii serovar Room22.</title>
        <authorList>
            <person name="Nally J.E."/>
            <person name="Bayles D.O."/>
            <person name="Hurley D."/>
            <person name="Fanning S."/>
            <person name="McMahon B.J."/>
            <person name="Arent Z."/>
        </authorList>
    </citation>
    <scope>NUCLEOTIDE SEQUENCE [LARGE SCALE GENOMIC DNA]</scope>
    <source>
        <strain evidence="2 3">GWTS #1</strain>
    </source>
</reference>
<dbReference type="InterPro" id="IPR025841">
    <property type="entry name" value="CP_ATPgrasp_2"/>
</dbReference>
<gene>
    <name evidence="2" type="ORF">A0128_06930</name>
</gene>
<dbReference type="KEGG" id="laj:A0128_06930"/>